<dbReference type="SUPFAM" id="SSF56935">
    <property type="entry name" value="Porins"/>
    <property type="match status" value="1"/>
</dbReference>
<dbReference type="NCBIfam" id="TIGR01785">
    <property type="entry name" value="TonB-hemin"/>
    <property type="match status" value="1"/>
</dbReference>
<dbReference type="Pfam" id="PF07715">
    <property type="entry name" value="Plug"/>
    <property type="match status" value="1"/>
</dbReference>
<keyword evidence="7 9" id="KW-0472">Membrane</keyword>
<evidence type="ECO:0000256" key="4">
    <source>
        <dbReference type="ARBA" id="ARBA00022452"/>
    </source>
</evidence>
<dbReference type="InterPro" id="IPR012910">
    <property type="entry name" value="Plug_dom"/>
</dbReference>
<comment type="similarity">
    <text evidence="2 9 10">Belongs to the TonB-dependent receptor family.</text>
</comment>
<evidence type="ECO:0000256" key="3">
    <source>
        <dbReference type="ARBA" id="ARBA00022448"/>
    </source>
</evidence>
<keyword evidence="13" id="KW-0675">Receptor</keyword>
<sequence>MKAHPYSPLYYALLPFLSFHAVAEDIHKKTEEATKLEVIQVIGTKLDLKQKALEIPRSITVITDKYIEDTQASELTDVLMQTPSISVNNNDRPLMGDISIRGFGNERINLQVDGVNYKQYSDGSNTNGYISPLDLDPSVVKAVEVTRGADGISAGSGAIGGQIKVVTKNAWDYTAGNAGAGVLVRAGMGDVDSMRRGGMTAYYATEDLGIALHANRRTFGDVEVNPRDDEDSLRGQTEILKNDGKNDDLRLKLNLETPIGRFDSDTFYTNSKIAELPFGNNTNWIDQPLNESETGKRLSQSLAYHLDSHSPWINLQAQVYYQDYQRVREQQGKIILNPTEYPFDKKDTFEDKSFGLNLSNGISHEVNHWRGEVTLFTNLDYSQFQDEEFNRLTNTNGTYYGKSQGETFAFGLRHESDYSTWLSTEAGFRFDSYQNESDNYPQFGENRDNAWSANAGLTIRPTDWLRLYSRYSESFRGPNLRELYKKDEWICHRPSKQCYSEPQPDLEAENSRNYEVGFGLVFNELAYADRLLFKLNWFDTQVENYIDTAPYMYKIVDGQKEPASPTEATHRDYSSKNIGMLYSSGIEAELTYQYNNIDMFANYSKVKMDVEGMPNFYLGTIEDIRQPYNRAPQDKINLGISWQLISQLRLSWTSSFAMDMTRLPEAQLKRGMDAEGYQLHSVYLTYQAPWLASLELRAGIENLMDENYSVWPDDEEKTLPGRNYKLALSYEF</sequence>
<evidence type="ECO:0000256" key="6">
    <source>
        <dbReference type="ARBA" id="ARBA00023077"/>
    </source>
</evidence>
<dbReference type="CDD" id="cd01347">
    <property type="entry name" value="ligand_gated_channel"/>
    <property type="match status" value="1"/>
</dbReference>
<keyword evidence="3 9" id="KW-0813">Transport</keyword>
<evidence type="ECO:0000259" key="12">
    <source>
        <dbReference type="Pfam" id="PF07715"/>
    </source>
</evidence>
<dbReference type="InterPro" id="IPR011276">
    <property type="entry name" value="TonB_haem/Hb_rcpt"/>
</dbReference>
<evidence type="ECO:0000259" key="11">
    <source>
        <dbReference type="Pfam" id="PF00593"/>
    </source>
</evidence>
<dbReference type="Gene3D" id="2.170.130.10">
    <property type="entry name" value="TonB-dependent receptor, plug domain"/>
    <property type="match status" value="1"/>
</dbReference>
<dbReference type="RefSeq" id="WP_311899404.1">
    <property type="nucleotide sequence ID" value="NZ_JAUOES010000011.1"/>
</dbReference>
<accession>A0ABU3G1T9</accession>
<name>A0ABU3G1T9_9GAMM</name>
<dbReference type="Proteomes" id="UP001249505">
    <property type="component" value="Unassembled WGS sequence"/>
</dbReference>
<evidence type="ECO:0000313" key="13">
    <source>
        <dbReference type="EMBL" id="MDT3280919.1"/>
    </source>
</evidence>
<gene>
    <name evidence="13" type="ORF">Q4Q50_11535</name>
</gene>
<dbReference type="InterPro" id="IPR039426">
    <property type="entry name" value="TonB-dep_rcpt-like"/>
</dbReference>
<evidence type="ECO:0000313" key="14">
    <source>
        <dbReference type="Proteomes" id="UP001249505"/>
    </source>
</evidence>
<evidence type="ECO:0000256" key="1">
    <source>
        <dbReference type="ARBA" id="ARBA00004571"/>
    </source>
</evidence>
<proteinExistence type="inferred from homology"/>
<dbReference type="PANTHER" id="PTHR30069:SF41">
    <property type="entry name" value="HEME_HEMOPEXIN UTILIZATION PROTEIN C"/>
    <property type="match status" value="1"/>
</dbReference>
<evidence type="ECO:0000256" key="9">
    <source>
        <dbReference type="PROSITE-ProRule" id="PRU01360"/>
    </source>
</evidence>
<keyword evidence="4 9" id="KW-1134">Transmembrane beta strand</keyword>
<reference evidence="13 14" key="1">
    <citation type="submission" date="2023-07" db="EMBL/GenBank/DDBJ databases">
        <title>Novel Shewanella species isolated from Baltic Sea sediments.</title>
        <authorList>
            <person name="Martin-Rodriguez A.J."/>
        </authorList>
    </citation>
    <scope>NUCLEOTIDE SEQUENCE [LARGE SCALE GENOMIC DNA]</scope>
    <source>
        <strain evidence="13 14">SP2S1-2</strain>
    </source>
</reference>
<dbReference type="InterPro" id="IPR036942">
    <property type="entry name" value="Beta-barrel_TonB_sf"/>
</dbReference>
<protein>
    <submittedName>
        <fullName evidence="13">TonB-dependent receptor</fullName>
    </submittedName>
</protein>
<dbReference type="Gene3D" id="2.40.170.20">
    <property type="entry name" value="TonB-dependent receptor, beta-barrel domain"/>
    <property type="match status" value="1"/>
</dbReference>
<evidence type="ECO:0000256" key="2">
    <source>
        <dbReference type="ARBA" id="ARBA00009810"/>
    </source>
</evidence>
<dbReference type="EMBL" id="JAUOES010000011">
    <property type="protein sequence ID" value="MDT3280919.1"/>
    <property type="molecule type" value="Genomic_DNA"/>
</dbReference>
<evidence type="ECO:0000256" key="5">
    <source>
        <dbReference type="ARBA" id="ARBA00022692"/>
    </source>
</evidence>
<organism evidence="13 14">
    <name type="scientific">Shewanella scandinavica</name>
    <dbReference type="NCBI Taxonomy" id="3063538"/>
    <lineage>
        <taxon>Bacteria</taxon>
        <taxon>Pseudomonadati</taxon>
        <taxon>Pseudomonadota</taxon>
        <taxon>Gammaproteobacteria</taxon>
        <taxon>Alteromonadales</taxon>
        <taxon>Shewanellaceae</taxon>
        <taxon>Shewanella</taxon>
    </lineage>
</organism>
<dbReference type="InterPro" id="IPR000531">
    <property type="entry name" value="Beta-barrel_TonB"/>
</dbReference>
<evidence type="ECO:0000256" key="7">
    <source>
        <dbReference type="ARBA" id="ARBA00023136"/>
    </source>
</evidence>
<keyword evidence="8 9" id="KW-0998">Cell outer membrane</keyword>
<feature type="domain" description="TonB-dependent receptor-like beta-barrel" evidence="11">
    <location>
        <begin position="246"/>
        <end position="703"/>
    </location>
</feature>
<keyword evidence="14" id="KW-1185">Reference proteome</keyword>
<dbReference type="PANTHER" id="PTHR30069">
    <property type="entry name" value="TONB-DEPENDENT OUTER MEMBRANE RECEPTOR"/>
    <property type="match status" value="1"/>
</dbReference>
<keyword evidence="5 9" id="KW-0812">Transmembrane</keyword>
<dbReference type="InterPro" id="IPR037066">
    <property type="entry name" value="Plug_dom_sf"/>
</dbReference>
<feature type="domain" description="TonB-dependent receptor plug" evidence="12">
    <location>
        <begin position="53"/>
        <end position="161"/>
    </location>
</feature>
<dbReference type="PROSITE" id="PS52016">
    <property type="entry name" value="TONB_DEPENDENT_REC_3"/>
    <property type="match status" value="1"/>
</dbReference>
<dbReference type="Pfam" id="PF00593">
    <property type="entry name" value="TonB_dep_Rec_b-barrel"/>
    <property type="match status" value="1"/>
</dbReference>
<comment type="subcellular location">
    <subcellularLocation>
        <location evidence="1 9">Cell outer membrane</location>
        <topology evidence="1 9">Multi-pass membrane protein</topology>
    </subcellularLocation>
</comment>
<comment type="caution">
    <text evidence="13">The sequence shown here is derived from an EMBL/GenBank/DDBJ whole genome shotgun (WGS) entry which is preliminary data.</text>
</comment>
<evidence type="ECO:0000256" key="8">
    <source>
        <dbReference type="ARBA" id="ARBA00023237"/>
    </source>
</evidence>
<keyword evidence="6 10" id="KW-0798">TonB box</keyword>
<evidence type="ECO:0000256" key="10">
    <source>
        <dbReference type="RuleBase" id="RU003357"/>
    </source>
</evidence>